<dbReference type="Gene3D" id="2.40.70.10">
    <property type="entry name" value="Acid Proteases"/>
    <property type="match status" value="1"/>
</dbReference>
<evidence type="ECO:0000313" key="2">
    <source>
        <dbReference type="EMBL" id="MRD46392.1"/>
    </source>
</evidence>
<dbReference type="OrthoDB" id="185963at2"/>
<dbReference type="SUPFAM" id="SSF50630">
    <property type="entry name" value="Acid proteases"/>
    <property type="match status" value="1"/>
</dbReference>
<name>A0A844AZA8_9BURK</name>
<accession>A0A844AZA8</accession>
<dbReference type="GO" id="GO:0004190">
    <property type="term" value="F:aspartic-type endopeptidase activity"/>
    <property type="evidence" value="ECO:0007669"/>
    <property type="project" value="InterPro"/>
</dbReference>
<reference evidence="2 3" key="1">
    <citation type="submission" date="2019-11" db="EMBL/GenBank/DDBJ databases">
        <title>Caenimonas koreensis gen. nov., sp. nov., isolated from activated sludge.</title>
        <authorList>
            <person name="Seung H.R."/>
        </authorList>
    </citation>
    <scope>NUCLEOTIDE SEQUENCE [LARGE SCALE GENOMIC DNA]</scope>
    <source>
        <strain evidence="2 3">EMB320</strain>
    </source>
</reference>
<dbReference type="EMBL" id="WJBU01000003">
    <property type="protein sequence ID" value="MRD46392.1"/>
    <property type="molecule type" value="Genomic_DNA"/>
</dbReference>
<organism evidence="2 3">
    <name type="scientific">Caenimonas koreensis DSM 17982</name>
    <dbReference type="NCBI Taxonomy" id="1121255"/>
    <lineage>
        <taxon>Bacteria</taxon>
        <taxon>Pseudomonadati</taxon>
        <taxon>Pseudomonadota</taxon>
        <taxon>Betaproteobacteria</taxon>
        <taxon>Burkholderiales</taxon>
        <taxon>Comamonadaceae</taxon>
        <taxon>Caenimonas</taxon>
    </lineage>
</organism>
<dbReference type="InterPro" id="IPR034122">
    <property type="entry name" value="Retropepsin-like_bacterial"/>
</dbReference>
<dbReference type="EC" id="3.4.23.-" evidence="2"/>
<keyword evidence="2" id="KW-0378">Hydrolase</keyword>
<dbReference type="GO" id="GO:0006508">
    <property type="term" value="P:proteolysis"/>
    <property type="evidence" value="ECO:0007669"/>
    <property type="project" value="UniProtKB-KW"/>
</dbReference>
<protein>
    <submittedName>
        <fullName evidence="2">TIGR02281 family clan AA aspartic protease</fullName>
        <ecNumber evidence="2">3.4.23.-</ecNumber>
    </submittedName>
</protein>
<dbReference type="InterPro" id="IPR021109">
    <property type="entry name" value="Peptidase_aspartic_dom_sf"/>
</dbReference>
<dbReference type="PROSITE" id="PS00141">
    <property type="entry name" value="ASP_PROTEASE"/>
    <property type="match status" value="1"/>
</dbReference>
<keyword evidence="3" id="KW-1185">Reference proteome</keyword>
<comment type="caution">
    <text evidence="2">The sequence shown here is derived from an EMBL/GenBank/DDBJ whole genome shotgun (WGS) entry which is preliminary data.</text>
</comment>
<evidence type="ECO:0000313" key="3">
    <source>
        <dbReference type="Proteomes" id="UP000487350"/>
    </source>
</evidence>
<keyword evidence="2" id="KW-0645">Protease</keyword>
<proteinExistence type="predicted"/>
<feature type="chain" id="PRO_5032909192" evidence="1">
    <location>
        <begin position="20"/>
        <end position="217"/>
    </location>
</feature>
<dbReference type="CDD" id="cd05483">
    <property type="entry name" value="retropepsin_like_bacteria"/>
    <property type="match status" value="1"/>
</dbReference>
<evidence type="ECO:0000256" key="1">
    <source>
        <dbReference type="SAM" id="SignalP"/>
    </source>
</evidence>
<feature type="signal peptide" evidence="1">
    <location>
        <begin position="1"/>
        <end position="19"/>
    </location>
</feature>
<dbReference type="NCBIfam" id="TIGR02281">
    <property type="entry name" value="clan_AA_DTGA"/>
    <property type="match status" value="1"/>
</dbReference>
<dbReference type="Proteomes" id="UP000487350">
    <property type="component" value="Unassembled WGS sequence"/>
</dbReference>
<dbReference type="AlphaFoldDB" id="A0A844AZA8"/>
<keyword evidence="1" id="KW-0732">Signal</keyword>
<dbReference type="InterPro" id="IPR011969">
    <property type="entry name" value="Clan_AA_Asp_peptidase_C"/>
</dbReference>
<gene>
    <name evidence="2" type="ORF">GHT07_03825</name>
</gene>
<sequence>MKALLTAVVLAAACTCAIAQEVALTGMLGGKALLIINGAAPRVVAPGESRDGVKVVSTSGEQAVLEINGKKHTLRVGDAPASVGSGNGAAAGGSGTRVVLPVGSGGHYFSAGSINGRSVNFMVDTGATFIAMSASDAQRLGIDYLKSTQRGQISTANGPMTVSLVKLNSVRLGDVEVFNVDAVVGPQAMPFILLGNSFLSRFQMTQGSGQMVLERRY</sequence>
<dbReference type="InterPro" id="IPR001969">
    <property type="entry name" value="Aspartic_peptidase_AS"/>
</dbReference>
<dbReference type="RefSeq" id="WP_153583743.1">
    <property type="nucleotide sequence ID" value="NZ_WJBU01000003.1"/>
</dbReference>
<dbReference type="Pfam" id="PF13975">
    <property type="entry name" value="gag-asp_proteas"/>
    <property type="match status" value="1"/>
</dbReference>